<dbReference type="AlphaFoldDB" id="A0A0G0MUL9"/>
<feature type="domain" description="Primase C-terminal 1" evidence="1">
    <location>
        <begin position="195"/>
        <end position="264"/>
    </location>
</feature>
<organism evidence="3 4">
    <name type="scientific">Candidatus Uhrbacteria bacterium GW2011_GWF2_39_13</name>
    <dbReference type="NCBI Taxonomy" id="1618995"/>
    <lineage>
        <taxon>Bacteria</taxon>
        <taxon>Candidatus Uhriibacteriota</taxon>
    </lineage>
</organism>
<dbReference type="Pfam" id="PF09250">
    <property type="entry name" value="Prim-Pol"/>
    <property type="match status" value="1"/>
</dbReference>
<dbReference type="Pfam" id="PF08708">
    <property type="entry name" value="PriCT_1"/>
    <property type="match status" value="1"/>
</dbReference>
<name>A0A0G0MUL9_9BACT</name>
<dbReference type="CDD" id="cd04859">
    <property type="entry name" value="Prim_Pol"/>
    <property type="match status" value="1"/>
</dbReference>
<dbReference type="SUPFAM" id="SSF56747">
    <property type="entry name" value="Prim-pol domain"/>
    <property type="match status" value="1"/>
</dbReference>
<sequence length="273" mass="31330">MSDNQNLTQALEYIKLGWNVFPLGYKSKRPDGNALIHTGHKKFDEFKQIEKGSWQCFQTEMVDEDLIKKWWEYSPISNIAIITGMTSKLIVIDIDPRNGGDESMKKLHLPPTYIVKTGGGGWHYYYAWNFSRPAPNIDYLPGIEIKGNGGYIVAPPSIHDKTFKSYEAINDPSEITETPEWLCEIETTNKEQLWKMGLETVPDGIRNKTAASVCGKIFSVLPPIFWNIIGWGGLKEWNQRNNKPPLPEKELRATFESIYKRAKGNNRLTRYRT</sequence>
<dbReference type="InterPro" id="IPR014820">
    <property type="entry name" value="PriCT_1"/>
</dbReference>
<feature type="domain" description="DNA primase/polymerase bifunctional N-terminal" evidence="2">
    <location>
        <begin position="10"/>
        <end position="182"/>
    </location>
</feature>
<evidence type="ECO:0000259" key="2">
    <source>
        <dbReference type="SMART" id="SM00943"/>
    </source>
</evidence>
<evidence type="ECO:0000259" key="1">
    <source>
        <dbReference type="SMART" id="SM00942"/>
    </source>
</evidence>
<dbReference type="SMART" id="SM00943">
    <property type="entry name" value="Prim-Pol"/>
    <property type="match status" value="1"/>
</dbReference>
<comment type="caution">
    <text evidence="3">The sequence shown here is derived from an EMBL/GenBank/DDBJ whole genome shotgun (WGS) entry which is preliminary data.</text>
</comment>
<dbReference type="InterPro" id="IPR015330">
    <property type="entry name" value="DNA_primase/pol_bifunc_N"/>
</dbReference>
<protein>
    <submittedName>
        <fullName evidence="3">Bifunctional DNA primase/polymerase</fullName>
    </submittedName>
</protein>
<proteinExistence type="predicted"/>
<gene>
    <name evidence="3" type="ORF">UT30_C0012G0022</name>
</gene>
<evidence type="ECO:0000313" key="4">
    <source>
        <dbReference type="Proteomes" id="UP000033935"/>
    </source>
</evidence>
<evidence type="ECO:0000313" key="3">
    <source>
        <dbReference type="EMBL" id="KKR04111.1"/>
    </source>
</evidence>
<dbReference type="Proteomes" id="UP000033935">
    <property type="component" value="Unassembled WGS sequence"/>
</dbReference>
<reference evidence="3 4" key="1">
    <citation type="journal article" date="2015" name="Nature">
        <title>rRNA introns, odd ribosomes, and small enigmatic genomes across a large radiation of phyla.</title>
        <authorList>
            <person name="Brown C.T."/>
            <person name="Hug L.A."/>
            <person name="Thomas B.C."/>
            <person name="Sharon I."/>
            <person name="Castelle C.J."/>
            <person name="Singh A."/>
            <person name="Wilkins M.J."/>
            <person name="Williams K.H."/>
            <person name="Banfield J.F."/>
        </authorList>
    </citation>
    <scope>NUCLEOTIDE SEQUENCE [LARGE SCALE GENOMIC DNA]</scope>
</reference>
<dbReference type="SMART" id="SM00942">
    <property type="entry name" value="PriCT_1"/>
    <property type="match status" value="1"/>
</dbReference>
<accession>A0A0G0MUL9</accession>
<dbReference type="EMBL" id="LBWG01000012">
    <property type="protein sequence ID" value="KKR04111.1"/>
    <property type="molecule type" value="Genomic_DNA"/>
</dbReference>